<evidence type="ECO:0000313" key="3">
    <source>
        <dbReference type="EMBL" id="CAC5415150.1"/>
    </source>
</evidence>
<keyword evidence="4" id="KW-1185">Reference proteome</keyword>
<accession>A0A6J8E3V3</accession>
<organism evidence="3 4">
    <name type="scientific">Mytilus coruscus</name>
    <name type="common">Sea mussel</name>
    <dbReference type="NCBI Taxonomy" id="42192"/>
    <lineage>
        <taxon>Eukaryota</taxon>
        <taxon>Metazoa</taxon>
        <taxon>Spiralia</taxon>
        <taxon>Lophotrochozoa</taxon>
        <taxon>Mollusca</taxon>
        <taxon>Bivalvia</taxon>
        <taxon>Autobranchia</taxon>
        <taxon>Pteriomorphia</taxon>
        <taxon>Mytilida</taxon>
        <taxon>Mytiloidea</taxon>
        <taxon>Mytilidae</taxon>
        <taxon>Mytilinae</taxon>
        <taxon>Mytilus</taxon>
    </lineage>
</organism>
<feature type="region of interest" description="Disordered" evidence="1">
    <location>
        <begin position="276"/>
        <end position="295"/>
    </location>
</feature>
<dbReference type="EMBL" id="CACVKT020008385">
    <property type="protein sequence ID" value="CAC5415150.1"/>
    <property type="molecule type" value="Genomic_DNA"/>
</dbReference>
<evidence type="ECO:0000256" key="2">
    <source>
        <dbReference type="SAM" id="Phobius"/>
    </source>
</evidence>
<feature type="compositionally biased region" description="Basic and acidic residues" evidence="1">
    <location>
        <begin position="607"/>
        <end position="619"/>
    </location>
</feature>
<feature type="compositionally biased region" description="Polar residues" evidence="1">
    <location>
        <begin position="702"/>
        <end position="712"/>
    </location>
</feature>
<evidence type="ECO:0000256" key="1">
    <source>
        <dbReference type="SAM" id="MobiDB-lite"/>
    </source>
</evidence>
<reference evidence="3 4" key="1">
    <citation type="submission" date="2020-06" db="EMBL/GenBank/DDBJ databases">
        <authorList>
            <person name="Li R."/>
            <person name="Bekaert M."/>
        </authorList>
    </citation>
    <scope>NUCLEOTIDE SEQUENCE [LARGE SCALE GENOMIC DNA]</scope>
    <source>
        <strain evidence="4">wild</strain>
    </source>
</reference>
<dbReference type="OrthoDB" id="10030117at2759"/>
<feature type="compositionally biased region" description="Polar residues" evidence="1">
    <location>
        <begin position="620"/>
        <end position="640"/>
    </location>
</feature>
<keyword evidence="2" id="KW-0812">Transmembrane</keyword>
<feature type="region of interest" description="Disordered" evidence="1">
    <location>
        <begin position="693"/>
        <end position="721"/>
    </location>
</feature>
<dbReference type="CDD" id="cd22823">
    <property type="entry name" value="Gal_Rha_Lectin"/>
    <property type="match status" value="1"/>
</dbReference>
<evidence type="ECO:0008006" key="5">
    <source>
        <dbReference type="Google" id="ProtNLM"/>
    </source>
</evidence>
<feature type="compositionally biased region" description="Polar residues" evidence="1">
    <location>
        <begin position="538"/>
        <end position="556"/>
    </location>
</feature>
<evidence type="ECO:0000313" key="4">
    <source>
        <dbReference type="Proteomes" id="UP000507470"/>
    </source>
</evidence>
<keyword evidence="2" id="KW-0472">Membrane</keyword>
<sequence length="791" mass="88303">MKKIPRRQIIQIEAQTRYACLMLFEGGPLPFGSLDSSEEVIGAAMAFGGNSMSGSLSCLSKPNSKILVARIVHGYGNSRSCANPDESCDMELFSDPAIASNCDGRTTCSLDVLPKRLEKCNFMSDFVHVEYECVADNSVFDVCREITTTVSEPSLFVVSPNVFRGYSSEFNPWKICECIISSRNNFDIMADYIHSDIRVSGYNCSESYILIESKKSPRQESVDKMIELCGRRSITNHLFQGSVRITYYNKNFQTDDGFLTKFRVTQSTGRAETKMQCGPVTSAGRGTPPSNYQRGNIHRSSVWKETLPSTFPNFFPYTRPFWLPSDIYHPFNDPFATTNYYNQGRFINSQPFATTNYNNQGRFTNTQQVRTDDQITQLNPTSISNESGFLRNDRIKSTSSGSNQPDELTKTLNQSFIPFPRDPRKFPQTNLQHIVISASPNESFQPNKTAPPLRLLGVDPRVLNSNQKNPNTTKQIGPSGKLDFLKKLTLTSSSSEVVSAETVRKLINVNNSQDSSLQTGRKQKFLGDDKMAIERKQSSISQGRLNSNQKSPNTTKLIGPSGKLDFLKKLTLKSSSSEIVSAETVRKLINVNNSQDSSLQTGRKQKLLGDDRTATERKQSSISQGRLNSNQKSSNTTKQIGPSGKLDFPKKLTLTSSSSEVVSAETVRKLINVNNSQDSSLQTERKQKLLGDDKTVTERKQFSISQGRQNKPASIKPSPRSSLLKDKRQFKDKQLSGTISLNDSDRILVYIGASVGFVAVAISCLIGFIFCKRRNNARHDRKSVDAEKEYH</sequence>
<keyword evidence="2" id="KW-1133">Transmembrane helix</keyword>
<feature type="region of interest" description="Disordered" evidence="1">
    <location>
        <begin position="595"/>
        <end position="648"/>
    </location>
</feature>
<feature type="region of interest" description="Disordered" evidence="1">
    <location>
        <begin position="538"/>
        <end position="560"/>
    </location>
</feature>
<dbReference type="AlphaFoldDB" id="A0A6J8E3V3"/>
<feature type="transmembrane region" description="Helical" evidence="2">
    <location>
        <begin position="747"/>
        <end position="771"/>
    </location>
</feature>
<name>A0A6J8E3V3_MYTCO</name>
<proteinExistence type="predicted"/>
<dbReference type="Proteomes" id="UP000507470">
    <property type="component" value="Unassembled WGS sequence"/>
</dbReference>
<gene>
    <name evidence="3" type="ORF">MCOR_47858</name>
</gene>
<protein>
    <recommendedName>
        <fullName evidence="5">SUEL-type lectin domain-containing protein</fullName>
    </recommendedName>
</protein>